<dbReference type="GO" id="GO:0006351">
    <property type="term" value="P:DNA-templated transcription"/>
    <property type="evidence" value="ECO:0007669"/>
    <property type="project" value="InterPro"/>
</dbReference>
<dbReference type="CDD" id="cd12148">
    <property type="entry name" value="fungal_TF_MHR"/>
    <property type="match status" value="1"/>
</dbReference>
<dbReference type="GO" id="GO:0000978">
    <property type="term" value="F:RNA polymerase II cis-regulatory region sequence-specific DNA binding"/>
    <property type="evidence" value="ECO:0007669"/>
    <property type="project" value="InterPro"/>
</dbReference>
<sequence>MTAPAEETPPRQRKRTRIYGSFACDFPDCSKSFTRHDHLLRHKRNHNPQNRLPCTWPGCQLMFNRSDVRERHMKRHSQSLPYNKESLPYDKQNIPYDKQSLSYNNTSLASTKHPDIIKENQTNLQNTNAGRTVTTNGTGINSQINTMSSQDVHSSNNGVPGILPYTGKNLSPSDLIEWLFHDDTSHDGSHDGSHDTHDGPVFSHHSPIDFRQSFDFPTGVSPMSLLESMFAVSPDFPHSNTRRSIDTNVRDRLVALVPALNTNPDFGVPQIERYLDIYWLIFHPQYPILHRPSFDNTTAPPLLLLAMIMTGAGLSACTGMPEPLLENPHRLADDIAGPLRWLIFASPACMPPATVWVIQSLLLLETYEITSTSRALHERAYLHHGTKVQLLRRSPILGGDPLKDDVDDEAYPNHVWKKWIEVESMKRATLMAFYLDTVNATVYGHVIILYAHQIKLSLPCEDDLWEFDNTKQKPDSLVSEKPPKFLVALRKLLHRQKVKTSAFGRKILLAGLLTIMFQMQQKDLQLSFLEWNQMKDSWNETISLAIDVWRTDICSKGCCNTENSLRFSEEDKQRLPPMLRIDDKRCKFSLYHISQIYMRITHYDYIIYAGAPSRMNVIAGTSAYAVVEKRVSNWAKSANGRISVVHAYLFLCEMLLSPDNEDITYSYDPNLDPFLHRKNILVSAVLVVFAYTFVLEGPENDIYDSITGDYYPDKEDGYAYLKRIRRELSSKVTRFHTNSASTSSQFHENIKLFANAIPTIPNKNHTVGLLKIFSKTFQNCRWEVGIEYGKLFQNCMARGLGRKKITCDDMYTGNTTQTK</sequence>
<keyword evidence="4 7" id="KW-0863">Zinc-finger</keyword>
<dbReference type="PANTHER" id="PTHR40626">
    <property type="entry name" value="MIP31509P"/>
    <property type="match status" value="1"/>
</dbReference>
<gene>
    <name evidence="10" type="ORF">CANTEDRAFT_117474</name>
</gene>
<keyword evidence="2" id="KW-0479">Metal-binding</keyword>
<protein>
    <submittedName>
        <fullName evidence="10">C2H2 zinc finger protein Ribonuc_L-PSP Endoribonuclease L-PSP</fullName>
    </submittedName>
</protein>
<dbReference type="SUPFAM" id="SSF57667">
    <property type="entry name" value="beta-beta-alpha zinc fingers"/>
    <property type="match status" value="1"/>
</dbReference>
<comment type="subcellular location">
    <subcellularLocation>
        <location evidence="1">Nucleus</location>
    </subcellularLocation>
</comment>
<dbReference type="PROSITE" id="PS50157">
    <property type="entry name" value="ZINC_FINGER_C2H2_2"/>
    <property type="match status" value="1"/>
</dbReference>
<keyword evidence="11" id="KW-1185">Reference proteome</keyword>
<organism evidence="11">
    <name type="scientific">Candida tenuis (strain ATCC 10573 / BCRC 21748 / CBS 615 / JCM 9827 / NBRC 10315 / NRRL Y-1498 / VKM Y-70)</name>
    <name type="common">Yeast</name>
    <name type="synonym">Yamadazyma tenuis</name>
    <dbReference type="NCBI Taxonomy" id="590646"/>
    <lineage>
        <taxon>Eukaryota</taxon>
        <taxon>Fungi</taxon>
        <taxon>Dikarya</taxon>
        <taxon>Ascomycota</taxon>
        <taxon>Saccharomycotina</taxon>
        <taxon>Pichiomycetes</taxon>
        <taxon>Debaryomycetaceae</taxon>
        <taxon>Yamadazyma</taxon>
    </lineage>
</organism>
<dbReference type="Gene3D" id="3.30.160.60">
    <property type="entry name" value="Classic Zinc Finger"/>
    <property type="match status" value="1"/>
</dbReference>
<dbReference type="Pfam" id="PF04082">
    <property type="entry name" value="Fungal_trans"/>
    <property type="match status" value="1"/>
</dbReference>
<dbReference type="GO" id="GO:0000981">
    <property type="term" value="F:DNA-binding transcription factor activity, RNA polymerase II-specific"/>
    <property type="evidence" value="ECO:0007669"/>
    <property type="project" value="InterPro"/>
</dbReference>
<keyword evidence="3" id="KW-0677">Repeat</keyword>
<dbReference type="HOGENOM" id="CLU_006466_2_0_1"/>
<reference evidence="10 11" key="1">
    <citation type="journal article" date="2011" name="Proc. Natl. Acad. Sci. U.S.A.">
        <title>Comparative genomics of xylose-fermenting fungi for enhanced biofuel production.</title>
        <authorList>
            <person name="Wohlbach D.J."/>
            <person name="Kuo A."/>
            <person name="Sato T.K."/>
            <person name="Potts K.M."/>
            <person name="Salamov A.A."/>
            <person name="LaButti K.M."/>
            <person name="Sun H."/>
            <person name="Clum A."/>
            <person name="Pangilinan J.L."/>
            <person name="Lindquist E.A."/>
            <person name="Lucas S."/>
            <person name="Lapidus A."/>
            <person name="Jin M."/>
            <person name="Gunawan C."/>
            <person name="Balan V."/>
            <person name="Dale B.E."/>
            <person name="Jeffries T.W."/>
            <person name="Zinkel R."/>
            <person name="Barry K.W."/>
            <person name="Grigoriev I.V."/>
            <person name="Gasch A.P."/>
        </authorList>
    </citation>
    <scope>NUCLEOTIDE SEQUENCE [LARGE SCALE GENOMIC DNA]</scope>
    <source>
        <strain evidence="11">ATCC 10573 / BCRC 21748 / CBS 615 / JCM 9827 / NBRC 10315 / NRRL Y-1498 / VKM Y-70</strain>
    </source>
</reference>
<dbReference type="Proteomes" id="UP000000707">
    <property type="component" value="Unassembled WGS sequence"/>
</dbReference>
<dbReference type="GO" id="GO:0000785">
    <property type="term" value="C:chromatin"/>
    <property type="evidence" value="ECO:0007669"/>
    <property type="project" value="TreeGrafter"/>
</dbReference>
<dbReference type="AlphaFoldDB" id="G3AWD1"/>
<dbReference type="GO" id="GO:0008270">
    <property type="term" value="F:zinc ion binding"/>
    <property type="evidence" value="ECO:0007669"/>
    <property type="project" value="UniProtKB-KW"/>
</dbReference>
<feature type="region of interest" description="Disordered" evidence="8">
    <location>
        <begin position="70"/>
        <end position="98"/>
    </location>
</feature>
<evidence type="ECO:0000256" key="8">
    <source>
        <dbReference type="SAM" id="MobiDB-lite"/>
    </source>
</evidence>
<dbReference type="InterPro" id="IPR013087">
    <property type="entry name" value="Znf_C2H2_type"/>
</dbReference>
<feature type="region of interest" description="Disordered" evidence="8">
    <location>
        <begin position="185"/>
        <end position="204"/>
    </location>
</feature>
<evidence type="ECO:0000313" key="11">
    <source>
        <dbReference type="Proteomes" id="UP000000707"/>
    </source>
</evidence>
<dbReference type="SMART" id="SM00355">
    <property type="entry name" value="ZnF_C2H2"/>
    <property type="match status" value="2"/>
</dbReference>
<evidence type="ECO:0000256" key="6">
    <source>
        <dbReference type="ARBA" id="ARBA00023242"/>
    </source>
</evidence>
<feature type="compositionally biased region" description="Basic and acidic residues" evidence="8">
    <location>
        <begin position="185"/>
        <end position="198"/>
    </location>
</feature>
<evidence type="ECO:0000313" key="10">
    <source>
        <dbReference type="EMBL" id="EGV66512.1"/>
    </source>
</evidence>
<evidence type="ECO:0000256" key="5">
    <source>
        <dbReference type="ARBA" id="ARBA00022833"/>
    </source>
</evidence>
<feature type="domain" description="C2H2-type" evidence="9">
    <location>
        <begin position="22"/>
        <end position="51"/>
    </location>
</feature>
<dbReference type="InterPro" id="IPR051059">
    <property type="entry name" value="VerF-like"/>
</dbReference>
<name>G3AWD1_CANTC</name>
<evidence type="ECO:0000256" key="1">
    <source>
        <dbReference type="ARBA" id="ARBA00004123"/>
    </source>
</evidence>
<evidence type="ECO:0000256" key="2">
    <source>
        <dbReference type="ARBA" id="ARBA00022723"/>
    </source>
</evidence>
<accession>G3AWD1</accession>
<dbReference type="Pfam" id="PF00096">
    <property type="entry name" value="zf-C2H2"/>
    <property type="match status" value="1"/>
</dbReference>
<evidence type="ECO:0000256" key="4">
    <source>
        <dbReference type="ARBA" id="ARBA00022771"/>
    </source>
</evidence>
<evidence type="ECO:0000256" key="3">
    <source>
        <dbReference type="ARBA" id="ARBA00022737"/>
    </source>
</evidence>
<dbReference type="PROSITE" id="PS00028">
    <property type="entry name" value="ZINC_FINGER_C2H2_1"/>
    <property type="match status" value="2"/>
</dbReference>
<proteinExistence type="predicted"/>
<dbReference type="GO" id="GO:0005634">
    <property type="term" value="C:nucleus"/>
    <property type="evidence" value="ECO:0007669"/>
    <property type="project" value="UniProtKB-SubCell"/>
</dbReference>
<dbReference type="PANTHER" id="PTHR40626:SF11">
    <property type="entry name" value="ZINC FINGER PROTEIN YPR022C"/>
    <property type="match status" value="1"/>
</dbReference>
<dbReference type="InterPro" id="IPR007219">
    <property type="entry name" value="XnlR_reg_dom"/>
</dbReference>
<dbReference type="eggNOG" id="KOG1721">
    <property type="taxonomic scope" value="Eukaryota"/>
</dbReference>
<keyword evidence="6" id="KW-0539">Nucleus</keyword>
<evidence type="ECO:0000256" key="7">
    <source>
        <dbReference type="PROSITE-ProRule" id="PRU00042"/>
    </source>
</evidence>
<dbReference type="InterPro" id="IPR036236">
    <property type="entry name" value="Znf_C2H2_sf"/>
</dbReference>
<evidence type="ECO:0000259" key="9">
    <source>
        <dbReference type="PROSITE" id="PS50157"/>
    </source>
</evidence>
<dbReference type="OrthoDB" id="1405595at2759"/>
<keyword evidence="5" id="KW-0862">Zinc</keyword>
<dbReference type="EMBL" id="GL996510">
    <property type="protein sequence ID" value="EGV66512.1"/>
    <property type="molecule type" value="Genomic_DNA"/>
</dbReference>